<keyword evidence="2" id="KW-0863">Zinc-finger</keyword>
<evidence type="ECO:0000256" key="2">
    <source>
        <dbReference type="ARBA" id="ARBA00022771"/>
    </source>
</evidence>
<dbReference type="InterPro" id="IPR007588">
    <property type="entry name" value="Znf_FLYWCH"/>
</dbReference>
<dbReference type="Pfam" id="PF04500">
    <property type="entry name" value="FLYWCH"/>
    <property type="match status" value="1"/>
</dbReference>
<keyword evidence="7" id="KW-1185">Reference proteome</keyword>
<accession>A0A8B6E5W0</accession>
<evidence type="ECO:0000259" key="5">
    <source>
        <dbReference type="Pfam" id="PF04500"/>
    </source>
</evidence>
<proteinExistence type="predicted"/>
<keyword evidence="1" id="KW-0479">Metal-binding</keyword>
<organism evidence="6 7">
    <name type="scientific">Mytilus galloprovincialis</name>
    <name type="common">Mediterranean mussel</name>
    <dbReference type="NCBI Taxonomy" id="29158"/>
    <lineage>
        <taxon>Eukaryota</taxon>
        <taxon>Metazoa</taxon>
        <taxon>Spiralia</taxon>
        <taxon>Lophotrochozoa</taxon>
        <taxon>Mollusca</taxon>
        <taxon>Bivalvia</taxon>
        <taxon>Autobranchia</taxon>
        <taxon>Pteriomorphia</taxon>
        <taxon>Mytilida</taxon>
        <taxon>Mytiloidea</taxon>
        <taxon>Mytilidae</taxon>
        <taxon>Mytilinae</taxon>
        <taxon>Mytilus</taxon>
    </lineage>
</organism>
<dbReference type="GO" id="GO:0008270">
    <property type="term" value="F:zinc ion binding"/>
    <property type="evidence" value="ECO:0007669"/>
    <property type="project" value="UniProtKB-KW"/>
</dbReference>
<dbReference type="Gene3D" id="2.20.25.240">
    <property type="match status" value="1"/>
</dbReference>
<evidence type="ECO:0000256" key="3">
    <source>
        <dbReference type="ARBA" id="ARBA00022833"/>
    </source>
</evidence>
<dbReference type="EMBL" id="UYJE01004551">
    <property type="protein sequence ID" value="VDI28986.1"/>
    <property type="molecule type" value="Genomic_DNA"/>
</dbReference>
<dbReference type="Proteomes" id="UP000596742">
    <property type="component" value="Unassembled WGS sequence"/>
</dbReference>
<protein>
    <recommendedName>
        <fullName evidence="5">FLYWCH-type domain-containing protein</fullName>
    </recommendedName>
</protein>
<comment type="caution">
    <text evidence="6">The sequence shown here is derived from an EMBL/GenBank/DDBJ whole genome shotgun (WGS) entry which is preliminary data.</text>
</comment>
<evidence type="ECO:0000313" key="6">
    <source>
        <dbReference type="EMBL" id="VDI28986.1"/>
    </source>
</evidence>
<dbReference type="AlphaFoldDB" id="A0A8B6E5W0"/>
<feature type="domain" description="FLYWCH-type" evidence="5">
    <location>
        <begin position="6"/>
        <end position="65"/>
    </location>
</feature>
<evidence type="ECO:0000256" key="1">
    <source>
        <dbReference type="ARBA" id="ARBA00022723"/>
    </source>
</evidence>
<gene>
    <name evidence="6" type="ORF">MGAL_10B051604</name>
</gene>
<dbReference type="OrthoDB" id="6612379at2759"/>
<name>A0A8B6E5W0_MYTGA</name>
<evidence type="ECO:0000313" key="7">
    <source>
        <dbReference type="Proteomes" id="UP000596742"/>
    </source>
</evidence>
<reference evidence="6" key="1">
    <citation type="submission" date="2018-11" db="EMBL/GenBank/DDBJ databases">
        <authorList>
            <person name="Alioto T."/>
            <person name="Alioto T."/>
        </authorList>
    </citation>
    <scope>NUCLEOTIDE SEQUENCE</scope>
</reference>
<keyword evidence="4" id="KW-0175">Coiled coil</keyword>
<feature type="coiled-coil region" evidence="4">
    <location>
        <begin position="283"/>
        <end position="317"/>
    </location>
</feature>
<evidence type="ECO:0000256" key="4">
    <source>
        <dbReference type="SAM" id="Coils"/>
    </source>
</evidence>
<keyword evidence="3" id="KW-0862">Zinc</keyword>
<sequence length="363" mass="41791">MDIILTETNKGKKSLVCDSFRYRVDKTLKGEEISWRCTAKGCKARLRTDCCTGTVIIQQKNTHNHDTSDRDNERHLLRLCSDQGHTLQPKAVHVDFEERVMKVMKDFFPSIEIKCCRFHLGQAWWRKIQKVGLSQQYKELDSDISKWLKGIFGIAFLAPDEVADCFVEDFMAVVPNDKPCIEFADYLTDTYITDESLFPPHLWAEVPSSCQNLVQKMSSNLCYIILCWMMFSIIDQCTSKTMSFFCRTTYRLDHHLPGGCQEVGDNFNAYLWKNAYNSCAIDLQTSKSETENLQSKVKQVERELVMQKNIIANYDKKLLQRIYASIEEQNTLWLKCIAMTSGRPCDVTQGCATKNGKCLPINV</sequence>